<dbReference type="Gene3D" id="3.40.50.150">
    <property type="entry name" value="Vaccinia Virus protein VP39"/>
    <property type="match status" value="1"/>
</dbReference>
<dbReference type="Proteomes" id="UP000319663">
    <property type="component" value="Unassembled WGS sequence"/>
</dbReference>
<dbReference type="PANTHER" id="PTHR43591">
    <property type="entry name" value="METHYLTRANSFERASE"/>
    <property type="match status" value="1"/>
</dbReference>
<dbReference type="PANTHER" id="PTHR43591:SF31">
    <property type="entry name" value="LAEA-LIKE, PUTATIVE (AFU_ORTHOLOGUE AFUA_8G01930)-RELATED"/>
    <property type="match status" value="1"/>
</dbReference>
<dbReference type="OrthoDB" id="2013972at2759"/>
<dbReference type="CDD" id="cd02440">
    <property type="entry name" value="AdoMet_MTases"/>
    <property type="match status" value="1"/>
</dbReference>
<protein>
    <recommendedName>
        <fullName evidence="3">Methyltransferase</fullName>
    </recommendedName>
</protein>
<gene>
    <name evidence="1" type="ORF">MPDQ_003744</name>
</gene>
<reference evidence="1 2" key="1">
    <citation type="submission" date="2019-06" db="EMBL/GenBank/DDBJ databases">
        <title>Wine fermentation using esterase from Monascus purpureus.</title>
        <authorList>
            <person name="Geng C."/>
            <person name="Zhang Y."/>
        </authorList>
    </citation>
    <scope>NUCLEOTIDE SEQUENCE [LARGE SCALE GENOMIC DNA]</scope>
    <source>
        <strain evidence="1">HQ1</strain>
    </source>
</reference>
<dbReference type="Pfam" id="PF13489">
    <property type="entry name" value="Methyltransf_23"/>
    <property type="match status" value="1"/>
</dbReference>
<evidence type="ECO:0000313" key="1">
    <source>
        <dbReference type="EMBL" id="TQB68251.1"/>
    </source>
</evidence>
<organism evidence="1 2">
    <name type="scientific">Monascus purpureus</name>
    <name type="common">Red mold</name>
    <name type="synonym">Monascus anka</name>
    <dbReference type="NCBI Taxonomy" id="5098"/>
    <lineage>
        <taxon>Eukaryota</taxon>
        <taxon>Fungi</taxon>
        <taxon>Dikarya</taxon>
        <taxon>Ascomycota</taxon>
        <taxon>Pezizomycotina</taxon>
        <taxon>Eurotiomycetes</taxon>
        <taxon>Eurotiomycetidae</taxon>
        <taxon>Eurotiales</taxon>
        <taxon>Aspergillaceae</taxon>
        <taxon>Monascus</taxon>
    </lineage>
</organism>
<dbReference type="EMBL" id="VIFY01000234">
    <property type="protein sequence ID" value="TQB68251.1"/>
    <property type="molecule type" value="Genomic_DNA"/>
</dbReference>
<comment type="caution">
    <text evidence="1">The sequence shown here is derived from an EMBL/GenBank/DDBJ whole genome shotgun (WGS) entry which is preliminary data.</text>
</comment>
<dbReference type="SUPFAM" id="SSF53335">
    <property type="entry name" value="S-adenosyl-L-methionine-dependent methyltransferases"/>
    <property type="match status" value="1"/>
</dbReference>
<sequence>MAEHALNASGGEPQDTANNIVPEDEVDLYNDSDGNSIATSTDSLSSSILNYQYENGRRYHAFREGEYMIPNDEREQERLDLHHHIFRLIIGGDLYRAPIPPGVSRILDLGTGTGSWAIDVADEHPQAVVIGTDLSPIQPSWVPPNCKFEIDDFDSTWDYSQPFDFIHARNIEGSVKDYHRLFGQAMTYLRPGGWFELGESTVGVFSDDDTLSRATYLLEWRDRLVEASEKFGKRMGVAKNYKQWMIDAGFENVREEIYKVPFSPWAKDQKLKELGYYQQAMMLEALEAYSLALFTRVLGWSVARIQLLLVHVRKELLDRSLHIYSRYYVVYGQKKRLES</sequence>
<accession>A0A507QKT4</accession>
<evidence type="ECO:0000313" key="2">
    <source>
        <dbReference type="Proteomes" id="UP000319663"/>
    </source>
</evidence>
<keyword evidence="2" id="KW-1185">Reference proteome</keyword>
<dbReference type="GO" id="GO:0008168">
    <property type="term" value="F:methyltransferase activity"/>
    <property type="evidence" value="ECO:0007669"/>
    <property type="project" value="TreeGrafter"/>
</dbReference>
<proteinExistence type="predicted"/>
<name>A0A507QKT4_MONPU</name>
<dbReference type="InterPro" id="IPR029063">
    <property type="entry name" value="SAM-dependent_MTases_sf"/>
</dbReference>
<dbReference type="AlphaFoldDB" id="A0A507QKT4"/>
<evidence type="ECO:0008006" key="3">
    <source>
        <dbReference type="Google" id="ProtNLM"/>
    </source>
</evidence>